<gene>
    <name evidence="1" type="ORF">AFUS01_LOCUS432</name>
</gene>
<comment type="caution">
    <text evidence="1">The sequence shown here is derived from an EMBL/GenBank/DDBJ whole genome shotgun (WGS) entry which is preliminary data.</text>
</comment>
<dbReference type="AlphaFoldDB" id="A0A8J2NQS2"/>
<protein>
    <submittedName>
        <fullName evidence="1">Uncharacterized protein</fullName>
    </submittedName>
</protein>
<accession>A0A8J2NQS2</accession>
<dbReference type="EMBL" id="CAJVCH010001933">
    <property type="protein sequence ID" value="CAG7641976.1"/>
    <property type="molecule type" value="Genomic_DNA"/>
</dbReference>
<sequence>KQPYQFPQKNRARRFFSRWVSQE</sequence>
<keyword evidence="2" id="KW-1185">Reference proteome</keyword>
<evidence type="ECO:0000313" key="2">
    <source>
        <dbReference type="Proteomes" id="UP000708208"/>
    </source>
</evidence>
<organism evidence="1 2">
    <name type="scientific">Allacma fusca</name>
    <dbReference type="NCBI Taxonomy" id="39272"/>
    <lineage>
        <taxon>Eukaryota</taxon>
        <taxon>Metazoa</taxon>
        <taxon>Ecdysozoa</taxon>
        <taxon>Arthropoda</taxon>
        <taxon>Hexapoda</taxon>
        <taxon>Collembola</taxon>
        <taxon>Symphypleona</taxon>
        <taxon>Sminthuridae</taxon>
        <taxon>Allacma</taxon>
    </lineage>
</organism>
<name>A0A8J2NQS2_9HEXA</name>
<proteinExistence type="predicted"/>
<feature type="non-terminal residue" evidence="1">
    <location>
        <position position="1"/>
    </location>
</feature>
<dbReference type="Proteomes" id="UP000708208">
    <property type="component" value="Unassembled WGS sequence"/>
</dbReference>
<reference evidence="1" key="1">
    <citation type="submission" date="2021-06" db="EMBL/GenBank/DDBJ databases">
        <authorList>
            <person name="Hodson N. C."/>
            <person name="Mongue J. A."/>
            <person name="Jaron S. K."/>
        </authorList>
    </citation>
    <scope>NUCLEOTIDE SEQUENCE</scope>
</reference>
<evidence type="ECO:0000313" key="1">
    <source>
        <dbReference type="EMBL" id="CAG7641976.1"/>
    </source>
</evidence>